<dbReference type="STRING" id="6526.A0A2C9L7X4"/>
<dbReference type="VEuPathDB" id="VectorBase:BGLB027906"/>
<reference evidence="2" key="1">
    <citation type="submission" date="2020-05" db="UniProtKB">
        <authorList>
            <consortium name="EnsemblMetazoa"/>
        </authorList>
    </citation>
    <scope>IDENTIFICATION</scope>
    <source>
        <strain evidence="2">BB02</strain>
    </source>
</reference>
<dbReference type="AlphaFoldDB" id="A0A2C9L7X4"/>
<protein>
    <recommendedName>
        <fullName evidence="1">Methyltransferase domain-containing protein</fullName>
    </recommendedName>
</protein>
<dbReference type="InterPro" id="IPR029063">
    <property type="entry name" value="SAM-dependent_MTases_sf"/>
</dbReference>
<evidence type="ECO:0000313" key="2">
    <source>
        <dbReference type="EnsemblMetazoa" id="BGLB027906-PA"/>
    </source>
</evidence>
<dbReference type="Pfam" id="PF13649">
    <property type="entry name" value="Methyltransf_25"/>
    <property type="match status" value="1"/>
</dbReference>
<proteinExistence type="predicted"/>
<dbReference type="OrthoDB" id="3647at2759"/>
<name>A0A2C9L7X4_BIOGL</name>
<dbReference type="InterPro" id="IPR041698">
    <property type="entry name" value="Methyltransf_25"/>
</dbReference>
<accession>A0A2C9L7X4</accession>
<dbReference type="CDD" id="cd02440">
    <property type="entry name" value="AdoMet_MTases"/>
    <property type="match status" value="1"/>
</dbReference>
<evidence type="ECO:0000313" key="3">
    <source>
        <dbReference type="Proteomes" id="UP000076420"/>
    </source>
</evidence>
<feature type="domain" description="Methyltransferase" evidence="1">
    <location>
        <begin position="34"/>
        <end position="125"/>
    </location>
</feature>
<gene>
    <name evidence="2" type="primary">106073448</name>
</gene>
<dbReference type="RefSeq" id="XP_013089467.2">
    <property type="nucleotide sequence ID" value="XM_013234013.2"/>
</dbReference>
<dbReference type="VEuPathDB" id="VectorBase:BGLAX_052608"/>
<organism evidence="2 3">
    <name type="scientific">Biomphalaria glabrata</name>
    <name type="common">Bloodfluke planorb</name>
    <name type="synonym">Freshwater snail</name>
    <dbReference type="NCBI Taxonomy" id="6526"/>
    <lineage>
        <taxon>Eukaryota</taxon>
        <taxon>Metazoa</taxon>
        <taxon>Spiralia</taxon>
        <taxon>Lophotrochozoa</taxon>
        <taxon>Mollusca</taxon>
        <taxon>Gastropoda</taxon>
        <taxon>Heterobranchia</taxon>
        <taxon>Euthyneura</taxon>
        <taxon>Panpulmonata</taxon>
        <taxon>Hygrophila</taxon>
        <taxon>Lymnaeoidea</taxon>
        <taxon>Planorbidae</taxon>
        <taxon>Biomphalaria</taxon>
    </lineage>
</organism>
<dbReference type="KEGG" id="bgt:106073448"/>
<sequence length="181" mass="20714">MPHNVRGETCGQADLMTIDKVCEQCWNLGKDVSILDVSAGSGRIAWEFIKRGFVHLDALEACEENINALRQKALYDRYFQCDESYKEFPIADCVYDVVVYVQVSRDKKITNGTVRQLARVTKHGGLVVMCLNRNLSSEEQDINLETIMIELQTDNVWECLSRHLIAETTSKTDILYTFRKV</sequence>
<evidence type="ECO:0000259" key="1">
    <source>
        <dbReference type="Pfam" id="PF13649"/>
    </source>
</evidence>
<dbReference type="Proteomes" id="UP000076420">
    <property type="component" value="Unassembled WGS sequence"/>
</dbReference>
<dbReference type="EnsemblMetazoa" id="BGLB027906-RA">
    <property type="protein sequence ID" value="BGLB027906-PA"/>
    <property type="gene ID" value="BGLB027906"/>
</dbReference>
<dbReference type="Gene3D" id="3.40.50.150">
    <property type="entry name" value="Vaccinia Virus protein VP39"/>
    <property type="match status" value="1"/>
</dbReference>
<dbReference type="SUPFAM" id="SSF53335">
    <property type="entry name" value="S-adenosyl-L-methionine-dependent methyltransferases"/>
    <property type="match status" value="1"/>
</dbReference>